<evidence type="ECO:0000256" key="1">
    <source>
        <dbReference type="ARBA" id="ARBA00004651"/>
    </source>
</evidence>
<feature type="transmembrane region" description="Helical" evidence="6">
    <location>
        <begin position="60"/>
        <end position="80"/>
    </location>
</feature>
<dbReference type="Proteomes" id="UP000184212">
    <property type="component" value="Unassembled WGS sequence"/>
</dbReference>
<accession>A0A1M5P6W0</accession>
<dbReference type="GO" id="GO:0005886">
    <property type="term" value="C:plasma membrane"/>
    <property type="evidence" value="ECO:0007669"/>
    <property type="project" value="UniProtKB-SubCell"/>
</dbReference>
<comment type="subcellular location">
    <subcellularLocation>
        <location evidence="1">Cell membrane</location>
        <topology evidence="1">Multi-pass membrane protein</topology>
    </subcellularLocation>
</comment>
<evidence type="ECO:0000256" key="5">
    <source>
        <dbReference type="ARBA" id="ARBA00023136"/>
    </source>
</evidence>
<evidence type="ECO:0000313" key="8">
    <source>
        <dbReference type="EMBL" id="SHG97179.1"/>
    </source>
</evidence>
<evidence type="ECO:0000259" key="7">
    <source>
        <dbReference type="Pfam" id="PF06271"/>
    </source>
</evidence>
<dbReference type="InterPro" id="IPR010432">
    <property type="entry name" value="RDD"/>
</dbReference>
<evidence type="ECO:0000256" key="3">
    <source>
        <dbReference type="ARBA" id="ARBA00022692"/>
    </source>
</evidence>
<dbReference type="InterPro" id="IPR051791">
    <property type="entry name" value="Pra-immunoreactive"/>
</dbReference>
<keyword evidence="5 6" id="KW-0472">Membrane</keyword>
<organism evidence="8 9">
    <name type="scientific">Chryseolinea serpens</name>
    <dbReference type="NCBI Taxonomy" id="947013"/>
    <lineage>
        <taxon>Bacteria</taxon>
        <taxon>Pseudomonadati</taxon>
        <taxon>Bacteroidota</taxon>
        <taxon>Cytophagia</taxon>
        <taxon>Cytophagales</taxon>
        <taxon>Fulvivirgaceae</taxon>
        <taxon>Chryseolinea</taxon>
    </lineage>
</organism>
<feature type="transmembrane region" description="Helical" evidence="6">
    <location>
        <begin position="12"/>
        <end position="31"/>
    </location>
</feature>
<keyword evidence="2" id="KW-1003">Cell membrane</keyword>
<dbReference type="EMBL" id="FQWQ01000001">
    <property type="protein sequence ID" value="SHG97179.1"/>
    <property type="molecule type" value="Genomic_DNA"/>
</dbReference>
<dbReference type="PANTHER" id="PTHR36115">
    <property type="entry name" value="PROLINE-RICH ANTIGEN HOMOLOG-RELATED"/>
    <property type="match status" value="1"/>
</dbReference>
<keyword evidence="9" id="KW-1185">Reference proteome</keyword>
<evidence type="ECO:0000313" key="9">
    <source>
        <dbReference type="Proteomes" id="UP000184212"/>
    </source>
</evidence>
<dbReference type="Pfam" id="PF06271">
    <property type="entry name" value="RDD"/>
    <property type="match status" value="1"/>
</dbReference>
<sequence>MRTTTTKPNTFYLVLSLLLLAEMFFFFKVMQVGNGDVSGVIFKSVLIVALFFFAYRGMNWIRWIVIVLLSLLALACLLAGYANSDWSFVIITICYGICAAQAYRMKPAVTSLTSEEAVAAEKNEPLPPGTFIAQGIEYTYPTLLRRFAAVALDAWLGWFLMIITMVILDDHESRSTIMITLAATLLLGYDPLLTTYSATLGQRLMKIRVRAYHDPSQRIPLWRAYARIVVKFFLGTISFFTIHSNVEHRAIHDFAGESVVINV</sequence>
<keyword evidence="3 6" id="KW-0812">Transmembrane</keyword>
<feature type="transmembrane region" description="Helical" evidence="6">
    <location>
        <begin position="37"/>
        <end position="55"/>
    </location>
</feature>
<feature type="transmembrane region" description="Helical" evidence="6">
    <location>
        <begin position="221"/>
        <end position="242"/>
    </location>
</feature>
<name>A0A1M5P6W0_9BACT</name>
<proteinExistence type="predicted"/>
<dbReference type="OrthoDB" id="982116at2"/>
<evidence type="ECO:0000256" key="2">
    <source>
        <dbReference type="ARBA" id="ARBA00022475"/>
    </source>
</evidence>
<dbReference type="STRING" id="947013.SAMN04488109_2692"/>
<feature type="transmembrane region" description="Helical" evidence="6">
    <location>
        <begin position="86"/>
        <end position="103"/>
    </location>
</feature>
<evidence type="ECO:0000256" key="4">
    <source>
        <dbReference type="ARBA" id="ARBA00022989"/>
    </source>
</evidence>
<gene>
    <name evidence="8" type="ORF">SAMN04488109_2692</name>
</gene>
<reference evidence="8 9" key="1">
    <citation type="submission" date="2016-11" db="EMBL/GenBank/DDBJ databases">
        <authorList>
            <person name="Jaros S."/>
            <person name="Januszkiewicz K."/>
            <person name="Wedrychowicz H."/>
        </authorList>
    </citation>
    <scope>NUCLEOTIDE SEQUENCE [LARGE SCALE GENOMIC DNA]</scope>
    <source>
        <strain evidence="8 9">DSM 24574</strain>
    </source>
</reference>
<evidence type="ECO:0000256" key="6">
    <source>
        <dbReference type="SAM" id="Phobius"/>
    </source>
</evidence>
<dbReference type="AlphaFoldDB" id="A0A1M5P6W0"/>
<feature type="transmembrane region" description="Helical" evidence="6">
    <location>
        <begin position="179"/>
        <end position="200"/>
    </location>
</feature>
<keyword evidence="4 6" id="KW-1133">Transmembrane helix</keyword>
<feature type="domain" description="RDD" evidence="7">
    <location>
        <begin position="140"/>
        <end position="256"/>
    </location>
</feature>
<dbReference type="PANTHER" id="PTHR36115:SF6">
    <property type="entry name" value="PROLINE-RICH ANTIGEN HOMOLOG"/>
    <property type="match status" value="1"/>
</dbReference>
<protein>
    <submittedName>
        <fullName evidence="8">RDD family protein</fullName>
    </submittedName>
</protein>
<feature type="transmembrane region" description="Helical" evidence="6">
    <location>
        <begin position="147"/>
        <end position="167"/>
    </location>
</feature>